<accession>A0A6A3I638</accession>
<dbReference type="AlphaFoldDB" id="A0A6A3I638"/>
<reference evidence="2 3" key="1">
    <citation type="submission" date="2018-09" db="EMBL/GenBank/DDBJ databases">
        <title>Genomic investigation of the strawberry pathogen Phytophthora fragariae indicates pathogenicity is determined by transcriptional variation in three key races.</title>
        <authorList>
            <person name="Adams T.M."/>
            <person name="Armitage A.D."/>
            <person name="Sobczyk M.K."/>
            <person name="Bates H.J."/>
            <person name="Dunwell J.M."/>
            <person name="Nellist C.F."/>
            <person name="Harrison R.J."/>
        </authorList>
    </citation>
    <scope>NUCLEOTIDE SEQUENCE [LARGE SCALE GENOMIC DNA]</scope>
    <source>
        <strain evidence="2 3">SCRP249</strain>
    </source>
</reference>
<feature type="region of interest" description="Disordered" evidence="1">
    <location>
        <begin position="45"/>
        <end position="66"/>
    </location>
</feature>
<dbReference type="Proteomes" id="UP000429607">
    <property type="component" value="Unassembled WGS sequence"/>
</dbReference>
<organism evidence="2 3">
    <name type="scientific">Phytophthora rubi</name>
    <dbReference type="NCBI Taxonomy" id="129364"/>
    <lineage>
        <taxon>Eukaryota</taxon>
        <taxon>Sar</taxon>
        <taxon>Stramenopiles</taxon>
        <taxon>Oomycota</taxon>
        <taxon>Peronosporomycetes</taxon>
        <taxon>Peronosporales</taxon>
        <taxon>Peronosporaceae</taxon>
        <taxon>Phytophthora</taxon>
    </lineage>
</organism>
<evidence type="ECO:0000313" key="2">
    <source>
        <dbReference type="EMBL" id="KAE8976862.1"/>
    </source>
</evidence>
<comment type="caution">
    <text evidence="2">The sequence shown here is derived from an EMBL/GenBank/DDBJ whole genome shotgun (WGS) entry which is preliminary data.</text>
</comment>
<protein>
    <submittedName>
        <fullName evidence="2">Uncharacterized protein</fullName>
    </submittedName>
</protein>
<gene>
    <name evidence="2" type="ORF">PR001_g25292</name>
</gene>
<feature type="compositionally biased region" description="Basic and acidic residues" evidence="1">
    <location>
        <begin position="48"/>
        <end position="66"/>
    </location>
</feature>
<dbReference type="EMBL" id="QXFV01003427">
    <property type="protein sequence ID" value="KAE8976862.1"/>
    <property type="molecule type" value="Genomic_DNA"/>
</dbReference>
<sequence length="66" mass="7053">MALNSISVLEPELELMKASKPTLSTAELTGQVSLKEAGHVTVDFLGGRTDEDRGERRGARGDQEGP</sequence>
<name>A0A6A3I638_9STRA</name>
<evidence type="ECO:0000256" key="1">
    <source>
        <dbReference type="SAM" id="MobiDB-lite"/>
    </source>
</evidence>
<evidence type="ECO:0000313" key="3">
    <source>
        <dbReference type="Proteomes" id="UP000429607"/>
    </source>
</evidence>
<proteinExistence type="predicted"/>